<evidence type="ECO:0000256" key="6">
    <source>
        <dbReference type="ARBA" id="ARBA00022741"/>
    </source>
</evidence>
<dbReference type="AlphaFoldDB" id="A0A9X9LQR9"/>
<keyword evidence="9" id="KW-0206">Cytoskeleton</keyword>
<keyword evidence="13" id="KW-1185">Reference proteome</keyword>
<evidence type="ECO:0000256" key="8">
    <source>
        <dbReference type="ARBA" id="ARBA00023134"/>
    </source>
</evidence>
<comment type="cofactor">
    <cofactor evidence="1">
        <name>Mg(2+)</name>
        <dbReference type="ChEBI" id="CHEBI:18420"/>
    </cofactor>
</comment>
<dbReference type="Proteomes" id="UP000269945">
    <property type="component" value="Unassembled WGS sequence"/>
</dbReference>
<dbReference type="InterPro" id="IPR003008">
    <property type="entry name" value="Tubulin_FtsZ_GTPase"/>
</dbReference>
<evidence type="ECO:0000259" key="11">
    <source>
        <dbReference type="SMART" id="SM00864"/>
    </source>
</evidence>
<dbReference type="GO" id="GO:0005874">
    <property type="term" value="C:microtubule"/>
    <property type="evidence" value="ECO:0007669"/>
    <property type="project" value="UniProtKB-KW"/>
</dbReference>
<keyword evidence="7" id="KW-0378">Hydrolase</keyword>
<evidence type="ECO:0000313" key="12">
    <source>
        <dbReference type="EMBL" id="VCW79239.1"/>
    </source>
</evidence>
<evidence type="ECO:0000313" key="13">
    <source>
        <dbReference type="Proteomes" id="UP000269945"/>
    </source>
</evidence>
<dbReference type="EMBL" id="CYRY02011599">
    <property type="protein sequence ID" value="VCW79239.1"/>
    <property type="molecule type" value="Genomic_DNA"/>
</dbReference>
<evidence type="ECO:0000256" key="7">
    <source>
        <dbReference type="ARBA" id="ARBA00022801"/>
    </source>
</evidence>
<keyword evidence="5" id="KW-0493">Microtubule</keyword>
<dbReference type="PANTHER" id="PTHR11588">
    <property type="entry name" value="TUBULIN"/>
    <property type="match status" value="1"/>
</dbReference>
<comment type="similarity">
    <text evidence="3">Belongs to the tubulin family.</text>
</comment>
<sequence>NASPYVLARLVFRLVRSFGSPVAWNTSSQPDDQMPSDKIIDEEGSFDTFFDEISAGKHVPRAVFVDLEPTVIDEVRTDTYCQFFHPEQLITVKKDAAKNYAQGYYTTGKIICLVLDRIQEPADKCTVLQCFFPFYSFGGAAGFSFTSLPTERLCRLWQKVQAKSPFTQPPR</sequence>
<gene>
    <name evidence="12" type="ORF">BN2614_LOCUS1</name>
</gene>
<evidence type="ECO:0000256" key="10">
    <source>
        <dbReference type="ARBA" id="ARBA00049117"/>
    </source>
</evidence>
<dbReference type="GO" id="GO:0005525">
    <property type="term" value="F:GTP binding"/>
    <property type="evidence" value="ECO:0007669"/>
    <property type="project" value="UniProtKB-KW"/>
</dbReference>
<dbReference type="Gene3D" id="3.40.50.1440">
    <property type="entry name" value="Tubulin/FtsZ, GTPase domain"/>
    <property type="match status" value="1"/>
</dbReference>
<dbReference type="GO" id="GO:0007017">
    <property type="term" value="P:microtubule-based process"/>
    <property type="evidence" value="ECO:0007669"/>
    <property type="project" value="InterPro"/>
</dbReference>
<evidence type="ECO:0000256" key="9">
    <source>
        <dbReference type="ARBA" id="ARBA00023212"/>
    </source>
</evidence>
<dbReference type="GO" id="GO:0005200">
    <property type="term" value="F:structural constituent of cytoskeleton"/>
    <property type="evidence" value="ECO:0007669"/>
    <property type="project" value="InterPro"/>
</dbReference>
<keyword evidence="6" id="KW-0547">Nucleotide-binding</keyword>
<proteinExistence type="inferred from homology"/>
<feature type="non-terminal residue" evidence="12">
    <location>
        <position position="1"/>
    </location>
</feature>
<dbReference type="InterPro" id="IPR036525">
    <property type="entry name" value="Tubulin/FtsZ_GTPase_sf"/>
</dbReference>
<comment type="catalytic activity">
    <reaction evidence="10">
        <text>GTP + H2O = GDP + phosphate + H(+)</text>
        <dbReference type="Rhea" id="RHEA:19669"/>
        <dbReference type="ChEBI" id="CHEBI:15377"/>
        <dbReference type="ChEBI" id="CHEBI:15378"/>
        <dbReference type="ChEBI" id="CHEBI:37565"/>
        <dbReference type="ChEBI" id="CHEBI:43474"/>
        <dbReference type="ChEBI" id="CHEBI:58189"/>
    </reaction>
    <physiologicalReaction direction="left-to-right" evidence="10">
        <dbReference type="Rhea" id="RHEA:19670"/>
    </physiologicalReaction>
</comment>
<comment type="subcellular location">
    <subcellularLocation>
        <location evidence="2">Cytoplasm</location>
        <location evidence="2">Cytoskeleton</location>
    </subcellularLocation>
</comment>
<evidence type="ECO:0000256" key="3">
    <source>
        <dbReference type="ARBA" id="ARBA00009636"/>
    </source>
</evidence>
<reference evidence="12 13" key="1">
    <citation type="submission" date="2018-10" db="EMBL/GenBank/DDBJ databases">
        <authorList>
            <person name="Ekblom R."/>
            <person name="Jareborg N."/>
        </authorList>
    </citation>
    <scope>NUCLEOTIDE SEQUENCE [LARGE SCALE GENOMIC DNA]</scope>
    <source>
        <tissue evidence="12">Muscle</tissue>
    </source>
</reference>
<evidence type="ECO:0000256" key="1">
    <source>
        <dbReference type="ARBA" id="ARBA00001946"/>
    </source>
</evidence>
<evidence type="ECO:0000256" key="5">
    <source>
        <dbReference type="ARBA" id="ARBA00022701"/>
    </source>
</evidence>
<dbReference type="PRINTS" id="PR01162">
    <property type="entry name" value="ALPHATUBULIN"/>
</dbReference>
<protein>
    <recommendedName>
        <fullName evidence="11">Tubulin/FtsZ GTPase domain-containing protein</fullName>
    </recommendedName>
</protein>
<dbReference type="SMART" id="SM00864">
    <property type="entry name" value="Tubulin"/>
    <property type="match status" value="1"/>
</dbReference>
<keyword evidence="4" id="KW-0963">Cytoplasm</keyword>
<dbReference type="InterPro" id="IPR002452">
    <property type="entry name" value="Alpha_tubulin"/>
</dbReference>
<feature type="domain" description="Tubulin/FtsZ GTPase" evidence="11">
    <location>
        <begin position="46"/>
        <end position="170"/>
    </location>
</feature>
<evidence type="ECO:0000256" key="2">
    <source>
        <dbReference type="ARBA" id="ARBA00004245"/>
    </source>
</evidence>
<accession>A0A9X9LQR9</accession>
<evidence type="ECO:0000256" key="4">
    <source>
        <dbReference type="ARBA" id="ARBA00022490"/>
    </source>
</evidence>
<organism evidence="12 13">
    <name type="scientific">Gulo gulo</name>
    <name type="common">Wolverine</name>
    <name type="synonym">Gluton</name>
    <dbReference type="NCBI Taxonomy" id="48420"/>
    <lineage>
        <taxon>Eukaryota</taxon>
        <taxon>Metazoa</taxon>
        <taxon>Chordata</taxon>
        <taxon>Craniata</taxon>
        <taxon>Vertebrata</taxon>
        <taxon>Euteleostomi</taxon>
        <taxon>Mammalia</taxon>
        <taxon>Eutheria</taxon>
        <taxon>Laurasiatheria</taxon>
        <taxon>Carnivora</taxon>
        <taxon>Caniformia</taxon>
        <taxon>Musteloidea</taxon>
        <taxon>Mustelidae</taxon>
        <taxon>Guloninae</taxon>
        <taxon>Gulo</taxon>
    </lineage>
</organism>
<dbReference type="PRINTS" id="PR01161">
    <property type="entry name" value="TUBULIN"/>
</dbReference>
<dbReference type="InterPro" id="IPR000217">
    <property type="entry name" value="Tubulin"/>
</dbReference>
<keyword evidence="8" id="KW-0342">GTP-binding</keyword>
<comment type="caution">
    <text evidence="12">The sequence shown here is derived from an EMBL/GenBank/DDBJ whole genome shotgun (WGS) entry which is preliminary data.</text>
</comment>
<name>A0A9X9LQR9_GULGU</name>
<dbReference type="Pfam" id="PF00091">
    <property type="entry name" value="Tubulin"/>
    <property type="match status" value="1"/>
</dbReference>
<dbReference type="SUPFAM" id="SSF52490">
    <property type="entry name" value="Tubulin nucleotide-binding domain-like"/>
    <property type="match status" value="1"/>
</dbReference>
<dbReference type="GO" id="GO:0016787">
    <property type="term" value="F:hydrolase activity"/>
    <property type="evidence" value="ECO:0007669"/>
    <property type="project" value="UniProtKB-KW"/>
</dbReference>